<dbReference type="EC" id="2.7.8.7" evidence="10"/>
<evidence type="ECO:0000256" key="9">
    <source>
        <dbReference type="ARBA" id="ARBA00054726"/>
    </source>
</evidence>
<keyword evidence="5 10" id="KW-0460">Magnesium</keyword>
<comment type="function">
    <text evidence="9">Transfers the 4'-phosphopantetheine moiety from coenzyme A to the 'Ser-36' of acyl-carrier-protein.</text>
</comment>
<dbReference type="RefSeq" id="WP_251260177.1">
    <property type="nucleotide sequence ID" value="NZ_JAMQGP010000001.1"/>
</dbReference>
<comment type="caution">
    <text evidence="12">The sequence shown here is derived from an EMBL/GenBank/DDBJ whole genome shotgun (WGS) entry which is preliminary data.</text>
</comment>
<evidence type="ECO:0000256" key="2">
    <source>
        <dbReference type="ARBA" id="ARBA00022679"/>
    </source>
</evidence>
<evidence type="ECO:0000256" key="6">
    <source>
        <dbReference type="ARBA" id="ARBA00023098"/>
    </source>
</evidence>
<dbReference type="SUPFAM" id="SSF56214">
    <property type="entry name" value="4'-phosphopantetheinyl transferase"/>
    <property type="match status" value="1"/>
</dbReference>
<dbReference type="GO" id="GO:0006633">
    <property type="term" value="P:fatty acid biosynthetic process"/>
    <property type="evidence" value="ECO:0007669"/>
    <property type="project" value="UniProtKB-UniRule"/>
</dbReference>
<comment type="cofactor">
    <cofactor evidence="10">
        <name>Mg(2+)</name>
        <dbReference type="ChEBI" id="CHEBI:18420"/>
    </cofactor>
</comment>
<keyword evidence="1 10" id="KW-0444">Lipid biosynthesis</keyword>
<dbReference type="NCBIfam" id="TIGR00516">
    <property type="entry name" value="acpS"/>
    <property type="match status" value="1"/>
</dbReference>
<dbReference type="Proteomes" id="UP001165393">
    <property type="component" value="Unassembled WGS sequence"/>
</dbReference>
<evidence type="ECO:0000256" key="4">
    <source>
        <dbReference type="ARBA" id="ARBA00022832"/>
    </source>
</evidence>
<dbReference type="InterPro" id="IPR037143">
    <property type="entry name" value="4-PPantetheinyl_Trfase_dom_sf"/>
</dbReference>
<dbReference type="Pfam" id="PF01648">
    <property type="entry name" value="ACPS"/>
    <property type="match status" value="1"/>
</dbReference>
<dbReference type="HAMAP" id="MF_00101">
    <property type="entry name" value="AcpS"/>
    <property type="match status" value="1"/>
</dbReference>
<protein>
    <recommendedName>
        <fullName evidence="10">Holo-[acyl-carrier-protein] synthase</fullName>
        <shortName evidence="10">Holo-ACP synthase</shortName>
        <ecNumber evidence="10">2.7.8.7</ecNumber>
    </recommendedName>
    <alternativeName>
        <fullName evidence="10">4'-phosphopantetheinyl transferase AcpS</fullName>
    </alternativeName>
</protein>
<dbReference type="InterPro" id="IPR002582">
    <property type="entry name" value="ACPS"/>
</dbReference>
<dbReference type="InterPro" id="IPR008278">
    <property type="entry name" value="4-PPantetheinyl_Trfase_dom"/>
</dbReference>
<dbReference type="FunFam" id="3.90.470.20:FF:000001">
    <property type="entry name" value="Holo-[acyl-carrier-protein] synthase"/>
    <property type="match status" value="1"/>
</dbReference>
<feature type="binding site" evidence="10">
    <location>
        <position position="59"/>
    </location>
    <ligand>
        <name>Mg(2+)</name>
        <dbReference type="ChEBI" id="CHEBI:18420"/>
    </ligand>
</feature>
<comment type="similarity">
    <text evidence="10">Belongs to the P-Pant transferase superfamily. AcpS family.</text>
</comment>
<dbReference type="GO" id="GO:0008897">
    <property type="term" value="F:holo-[acyl-carrier-protein] synthase activity"/>
    <property type="evidence" value="ECO:0007669"/>
    <property type="project" value="UniProtKB-UniRule"/>
</dbReference>
<keyword evidence="3 10" id="KW-0479">Metal-binding</keyword>
<sequence>MAIIGLGNDLVEISRIEAVVTGNHCKRFVKRVLTDSEQEIFNQHSNPERFLAKRWAAKEAAAKALGTGVAGGVSFQDFNVHNKDSGQPVLTLSGIAKQLADKAGVRHCWLSLSDEKDHALATVVLES</sequence>
<keyword evidence="10" id="KW-0963">Cytoplasm</keyword>
<feature type="binding site" evidence="10">
    <location>
        <position position="9"/>
    </location>
    <ligand>
        <name>Mg(2+)</name>
        <dbReference type="ChEBI" id="CHEBI:18420"/>
    </ligand>
</feature>
<name>A0AA41W4T1_9GAMM</name>
<dbReference type="Gene3D" id="3.90.470.20">
    <property type="entry name" value="4'-phosphopantetheinyl transferase domain"/>
    <property type="match status" value="1"/>
</dbReference>
<accession>A0AA41W4T1</accession>
<keyword evidence="2 10" id="KW-0808">Transferase</keyword>
<keyword evidence="7 10" id="KW-0275">Fatty acid biosynthesis</keyword>
<evidence type="ECO:0000256" key="3">
    <source>
        <dbReference type="ARBA" id="ARBA00022723"/>
    </source>
</evidence>
<dbReference type="AlphaFoldDB" id="A0AA41W4T1"/>
<comment type="subcellular location">
    <subcellularLocation>
        <location evidence="10">Cytoplasm</location>
    </subcellularLocation>
</comment>
<reference evidence="12 13" key="1">
    <citation type="journal article" date="2013" name="Antonie Van Leeuwenhoek">
        <title>Echinimonas agarilytica gen. nov., sp. nov., a new gammaproteobacterium isolated from the sea urchin Strongylocentrotus intermedius.</title>
        <authorList>
            <person name="Nedashkovskaya O.I."/>
            <person name="Stenkova A.M."/>
            <person name="Zhukova N.V."/>
            <person name="Van Trappen S."/>
            <person name="Lee J.S."/>
            <person name="Kim S.B."/>
        </authorList>
    </citation>
    <scope>NUCLEOTIDE SEQUENCE [LARGE SCALE GENOMIC DNA]</scope>
    <source>
        <strain evidence="12 13">KMM 6351</strain>
    </source>
</reference>
<dbReference type="GO" id="GO:0000287">
    <property type="term" value="F:magnesium ion binding"/>
    <property type="evidence" value="ECO:0007669"/>
    <property type="project" value="UniProtKB-UniRule"/>
</dbReference>
<evidence type="ECO:0000256" key="7">
    <source>
        <dbReference type="ARBA" id="ARBA00023160"/>
    </source>
</evidence>
<dbReference type="InterPro" id="IPR004568">
    <property type="entry name" value="Ppantetheine-prot_Trfase_dom"/>
</dbReference>
<feature type="domain" description="4'-phosphopantetheinyl transferase" evidence="11">
    <location>
        <begin position="5"/>
        <end position="122"/>
    </location>
</feature>
<gene>
    <name evidence="10 12" type="primary">acpS</name>
    <name evidence="12" type="ORF">NAF29_03940</name>
</gene>
<proteinExistence type="inferred from homology"/>
<organism evidence="12 13">
    <name type="scientific">Echinimonas agarilytica</name>
    <dbReference type="NCBI Taxonomy" id="1215918"/>
    <lineage>
        <taxon>Bacteria</taxon>
        <taxon>Pseudomonadati</taxon>
        <taxon>Pseudomonadota</taxon>
        <taxon>Gammaproteobacteria</taxon>
        <taxon>Alteromonadales</taxon>
        <taxon>Echinimonadaceae</taxon>
        <taxon>Echinimonas</taxon>
    </lineage>
</organism>
<evidence type="ECO:0000313" key="13">
    <source>
        <dbReference type="Proteomes" id="UP001165393"/>
    </source>
</evidence>
<comment type="function">
    <text evidence="10">Transfers the 4'-phosphopantetheine moiety from coenzyme A to a Ser of acyl-carrier-protein.</text>
</comment>
<dbReference type="NCBIfam" id="TIGR00556">
    <property type="entry name" value="pantethn_trn"/>
    <property type="match status" value="1"/>
</dbReference>
<evidence type="ECO:0000256" key="1">
    <source>
        <dbReference type="ARBA" id="ARBA00022516"/>
    </source>
</evidence>
<evidence type="ECO:0000256" key="10">
    <source>
        <dbReference type="HAMAP-Rule" id="MF_00101"/>
    </source>
</evidence>
<dbReference type="GO" id="GO:0005737">
    <property type="term" value="C:cytoplasm"/>
    <property type="evidence" value="ECO:0007669"/>
    <property type="project" value="UniProtKB-SubCell"/>
</dbReference>
<keyword evidence="4 10" id="KW-0276">Fatty acid metabolism</keyword>
<evidence type="ECO:0000313" key="12">
    <source>
        <dbReference type="EMBL" id="MCM2678826.1"/>
    </source>
</evidence>
<comment type="catalytic activity">
    <reaction evidence="8 10">
        <text>apo-[ACP] + CoA = holo-[ACP] + adenosine 3',5'-bisphosphate + H(+)</text>
        <dbReference type="Rhea" id="RHEA:12068"/>
        <dbReference type="Rhea" id="RHEA-COMP:9685"/>
        <dbReference type="Rhea" id="RHEA-COMP:9690"/>
        <dbReference type="ChEBI" id="CHEBI:15378"/>
        <dbReference type="ChEBI" id="CHEBI:29999"/>
        <dbReference type="ChEBI" id="CHEBI:57287"/>
        <dbReference type="ChEBI" id="CHEBI:58343"/>
        <dbReference type="ChEBI" id="CHEBI:64479"/>
        <dbReference type="EC" id="2.7.8.7"/>
    </reaction>
</comment>
<evidence type="ECO:0000256" key="5">
    <source>
        <dbReference type="ARBA" id="ARBA00022842"/>
    </source>
</evidence>
<keyword evidence="6 10" id="KW-0443">Lipid metabolism</keyword>
<keyword evidence="13" id="KW-1185">Reference proteome</keyword>
<dbReference type="EMBL" id="JAMQGP010000001">
    <property type="protein sequence ID" value="MCM2678826.1"/>
    <property type="molecule type" value="Genomic_DNA"/>
</dbReference>
<evidence type="ECO:0000256" key="8">
    <source>
        <dbReference type="ARBA" id="ARBA00050875"/>
    </source>
</evidence>
<evidence type="ECO:0000259" key="11">
    <source>
        <dbReference type="Pfam" id="PF01648"/>
    </source>
</evidence>